<feature type="compositionally biased region" description="Polar residues" evidence="1">
    <location>
        <begin position="8"/>
        <end position="18"/>
    </location>
</feature>
<evidence type="ECO:0000313" key="2">
    <source>
        <dbReference type="EMBL" id="GFN86416.1"/>
    </source>
</evidence>
<proteinExistence type="predicted"/>
<dbReference type="AlphaFoldDB" id="A0AAV3YTZ2"/>
<feature type="region of interest" description="Disordered" evidence="1">
    <location>
        <begin position="1"/>
        <end position="50"/>
    </location>
</feature>
<evidence type="ECO:0000313" key="3">
    <source>
        <dbReference type="Proteomes" id="UP000735302"/>
    </source>
</evidence>
<dbReference type="Proteomes" id="UP000735302">
    <property type="component" value="Unassembled WGS sequence"/>
</dbReference>
<keyword evidence="3" id="KW-1185">Reference proteome</keyword>
<accession>A0AAV3YTZ2</accession>
<organism evidence="2 3">
    <name type="scientific">Plakobranchus ocellatus</name>
    <dbReference type="NCBI Taxonomy" id="259542"/>
    <lineage>
        <taxon>Eukaryota</taxon>
        <taxon>Metazoa</taxon>
        <taxon>Spiralia</taxon>
        <taxon>Lophotrochozoa</taxon>
        <taxon>Mollusca</taxon>
        <taxon>Gastropoda</taxon>
        <taxon>Heterobranchia</taxon>
        <taxon>Euthyneura</taxon>
        <taxon>Panpulmonata</taxon>
        <taxon>Sacoglossa</taxon>
        <taxon>Placobranchoidea</taxon>
        <taxon>Plakobranchidae</taxon>
        <taxon>Plakobranchus</taxon>
    </lineage>
</organism>
<dbReference type="EMBL" id="BLXT01001518">
    <property type="protein sequence ID" value="GFN86416.1"/>
    <property type="molecule type" value="Genomic_DNA"/>
</dbReference>
<reference evidence="2 3" key="1">
    <citation type="journal article" date="2021" name="Elife">
        <title>Chloroplast acquisition without the gene transfer in kleptoplastic sea slugs, Plakobranchus ocellatus.</title>
        <authorList>
            <person name="Maeda T."/>
            <person name="Takahashi S."/>
            <person name="Yoshida T."/>
            <person name="Shimamura S."/>
            <person name="Takaki Y."/>
            <person name="Nagai Y."/>
            <person name="Toyoda A."/>
            <person name="Suzuki Y."/>
            <person name="Arimoto A."/>
            <person name="Ishii H."/>
            <person name="Satoh N."/>
            <person name="Nishiyama T."/>
            <person name="Hasebe M."/>
            <person name="Maruyama T."/>
            <person name="Minagawa J."/>
            <person name="Obokata J."/>
            <person name="Shigenobu S."/>
        </authorList>
    </citation>
    <scope>NUCLEOTIDE SEQUENCE [LARGE SCALE GENOMIC DNA]</scope>
</reference>
<comment type="caution">
    <text evidence="2">The sequence shown here is derived from an EMBL/GenBank/DDBJ whole genome shotgun (WGS) entry which is preliminary data.</text>
</comment>
<evidence type="ECO:0000256" key="1">
    <source>
        <dbReference type="SAM" id="MobiDB-lite"/>
    </source>
</evidence>
<name>A0AAV3YTZ2_9GAST</name>
<sequence length="108" mass="12733">MQKETLGQPGNLSSWESQQCRHDKSGRRLQSPTSNAYKREGSRNCDRRSRRLKVQPSGVCFESTRNRDQVQYRVIIPNRYAFLPKFTETLRNFPKLTETHHRNSPKLN</sequence>
<feature type="compositionally biased region" description="Basic and acidic residues" evidence="1">
    <location>
        <begin position="37"/>
        <end position="47"/>
    </location>
</feature>
<protein>
    <submittedName>
        <fullName evidence="2">Uncharacterized protein</fullName>
    </submittedName>
</protein>
<gene>
    <name evidence="2" type="ORF">PoB_001292200</name>
</gene>